<keyword evidence="2" id="KW-0285">Flavoprotein</keyword>
<dbReference type="InterPro" id="IPR036188">
    <property type="entry name" value="FAD/NAD-bd_sf"/>
</dbReference>
<evidence type="ECO:0000256" key="3">
    <source>
        <dbReference type="ARBA" id="ARBA00022827"/>
    </source>
</evidence>
<dbReference type="EMBL" id="JBAMMX010000018">
    <property type="protein sequence ID" value="KAK6922838.1"/>
    <property type="molecule type" value="Genomic_DNA"/>
</dbReference>
<evidence type="ECO:0000256" key="1">
    <source>
        <dbReference type="ARBA" id="ARBA00001974"/>
    </source>
</evidence>
<dbReference type="PANTHER" id="PTHR11806">
    <property type="entry name" value="GLUCOSE INHIBITED DIVISION PROTEIN A"/>
    <property type="match status" value="1"/>
</dbReference>
<accession>A0AAN8UTA3</accession>
<comment type="caution">
    <text evidence="5">The sequence shown here is derived from an EMBL/GenBank/DDBJ whole genome shotgun (WGS) entry which is preliminary data.</text>
</comment>
<dbReference type="InterPro" id="IPR002218">
    <property type="entry name" value="MnmG-rel"/>
</dbReference>
<dbReference type="Gene3D" id="3.50.50.60">
    <property type="entry name" value="FAD/NAD(P)-binding domain"/>
    <property type="match status" value="1"/>
</dbReference>
<comment type="cofactor">
    <cofactor evidence="1">
        <name>FAD</name>
        <dbReference type="ChEBI" id="CHEBI:57692"/>
    </cofactor>
</comment>
<dbReference type="GO" id="GO:0002098">
    <property type="term" value="P:tRNA wobble uridine modification"/>
    <property type="evidence" value="ECO:0007669"/>
    <property type="project" value="TreeGrafter"/>
</dbReference>
<keyword evidence="3" id="KW-0274">FAD</keyword>
<reference evidence="5 6" key="1">
    <citation type="submission" date="2023-12" db="EMBL/GenBank/DDBJ databases">
        <title>A high-quality genome assembly for Dillenia turbinata (Dilleniales).</title>
        <authorList>
            <person name="Chanderbali A."/>
        </authorList>
    </citation>
    <scope>NUCLEOTIDE SEQUENCE [LARGE SCALE GENOMIC DNA]</scope>
    <source>
        <strain evidence="5">LSX21</strain>
        <tissue evidence="5">Leaf</tissue>
    </source>
</reference>
<dbReference type="AlphaFoldDB" id="A0AAN8UTA3"/>
<keyword evidence="6" id="KW-1185">Reference proteome</keyword>
<dbReference type="Pfam" id="PF01134">
    <property type="entry name" value="GIDA"/>
    <property type="match status" value="1"/>
</dbReference>
<feature type="domain" description="MnmG N-terminal" evidence="4">
    <location>
        <begin position="101"/>
        <end position="193"/>
    </location>
</feature>
<proteinExistence type="predicted"/>
<gene>
    <name evidence="5" type="ORF">RJ641_011142</name>
</gene>
<evidence type="ECO:0000313" key="5">
    <source>
        <dbReference type="EMBL" id="KAK6922838.1"/>
    </source>
</evidence>
<dbReference type="GO" id="GO:0050660">
    <property type="term" value="F:flavin adenine dinucleotide binding"/>
    <property type="evidence" value="ECO:0007669"/>
    <property type="project" value="InterPro"/>
</dbReference>
<name>A0AAN8UTA3_9MAGN</name>
<dbReference type="GO" id="GO:0030488">
    <property type="term" value="P:tRNA methylation"/>
    <property type="evidence" value="ECO:0007669"/>
    <property type="project" value="TreeGrafter"/>
</dbReference>
<dbReference type="PANTHER" id="PTHR11806:SF0">
    <property type="entry name" value="PROTEIN MTO1 HOMOLOG, MITOCHONDRIAL"/>
    <property type="match status" value="1"/>
</dbReference>
<dbReference type="InterPro" id="IPR040131">
    <property type="entry name" value="MnmG_N"/>
</dbReference>
<evidence type="ECO:0000313" key="6">
    <source>
        <dbReference type="Proteomes" id="UP001370490"/>
    </source>
</evidence>
<evidence type="ECO:0000259" key="4">
    <source>
        <dbReference type="Pfam" id="PF01134"/>
    </source>
</evidence>
<sequence length="272" mass="30102">MPKLPTEGGERGWGGEHWALFNFCCPELWVTRIDSSNGVMESATDREKETDRQLYEAFLNSKLVYSAFDGSPLDALMEERDAAEKLAICIADSHDTVTLQENYDNVTCELSFILSLLGKNNNVEGVRVFFGIKFYAPSVILTIGTFISGKIWVGRTSIPAGRAGESASLGLAENLQQLGFETDRLKTGTPRVEMMRSFFLILFACPLHFMALDVGKQSQYSALEDEEIPPKAEQEGILVSFLPRRNHSSIRLEDAGLAALPHTGLIEQFEGA</sequence>
<evidence type="ECO:0000256" key="2">
    <source>
        <dbReference type="ARBA" id="ARBA00022630"/>
    </source>
</evidence>
<protein>
    <submittedName>
        <fullName evidence="5">MnmG, N-terminal domain</fullName>
    </submittedName>
</protein>
<organism evidence="5 6">
    <name type="scientific">Dillenia turbinata</name>
    <dbReference type="NCBI Taxonomy" id="194707"/>
    <lineage>
        <taxon>Eukaryota</taxon>
        <taxon>Viridiplantae</taxon>
        <taxon>Streptophyta</taxon>
        <taxon>Embryophyta</taxon>
        <taxon>Tracheophyta</taxon>
        <taxon>Spermatophyta</taxon>
        <taxon>Magnoliopsida</taxon>
        <taxon>eudicotyledons</taxon>
        <taxon>Gunneridae</taxon>
        <taxon>Pentapetalae</taxon>
        <taxon>Dilleniales</taxon>
        <taxon>Dilleniaceae</taxon>
        <taxon>Dillenia</taxon>
    </lineage>
</organism>
<dbReference type="Proteomes" id="UP001370490">
    <property type="component" value="Unassembled WGS sequence"/>
</dbReference>